<reference evidence="1" key="2">
    <citation type="journal article" date="2015" name="Fish Shellfish Immunol.">
        <title>Early steps in the European eel (Anguilla anguilla)-Vibrio vulnificus interaction in the gills: Role of the RtxA13 toxin.</title>
        <authorList>
            <person name="Callol A."/>
            <person name="Pajuelo D."/>
            <person name="Ebbesson L."/>
            <person name="Teles M."/>
            <person name="MacKenzie S."/>
            <person name="Amaro C."/>
        </authorList>
    </citation>
    <scope>NUCLEOTIDE SEQUENCE</scope>
</reference>
<dbReference type="EMBL" id="GBXM01018256">
    <property type="protein sequence ID" value="JAH90321.1"/>
    <property type="molecule type" value="Transcribed_RNA"/>
</dbReference>
<proteinExistence type="predicted"/>
<name>A0A0E9WJ74_ANGAN</name>
<dbReference type="PANTHER" id="PTHR47510">
    <property type="entry name" value="REVERSE TRANSCRIPTASE DOMAIN-CONTAINING PROTEIN"/>
    <property type="match status" value="1"/>
</dbReference>
<reference evidence="1" key="1">
    <citation type="submission" date="2014-11" db="EMBL/GenBank/DDBJ databases">
        <authorList>
            <person name="Amaro Gonzalez C."/>
        </authorList>
    </citation>
    <scope>NUCLEOTIDE SEQUENCE</scope>
</reference>
<organism evidence="1">
    <name type="scientific">Anguilla anguilla</name>
    <name type="common">European freshwater eel</name>
    <name type="synonym">Muraena anguilla</name>
    <dbReference type="NCBI Taxonomy" id="7936"/>
    <lineage>
        <taxon>Eukaryota</taxon>
        <taxon>Metazoa</taxon>
        <taxon>Chordata</taxon>
        <taxon>Craniata</taxon>
        <taxon>Vertebrata</taxon>
        <taxon>Euteleostomi</taxon>
        <taxon>Actinopterygii</taxon>
        <taxon>Neopterygii</taxon>
        <taxon>Teleostei</taxon>
        <taxon>Anguilliformes</taxon>
        <taxon>Anguillidae</taxon>
        <taxon>Anguilla</taxon>
    </lineage>
</organism>
<dbReference type="PANTHER" id="PTHR47510:SF3">
    <property type="entry name" value="ENDO_EXONUCLEASE_PHOSPHATASE DOMAIN-CONTAINING PROTEIN"/>
    <property type="match status" value="1"/>
</dbReference>
<dbReference type="AlphaFoldDB" id="A0A0E9WJ74"/>
<evidence type="ECO:0008006" key="2">
    <source>
        <dbReference type="Google" id="ProtNLM"/>
    </source>
</evidence>
<accession>A0A0E9WJ74</accession>
<sequence>MTSHCATTCPLDPVPSTVLQSISGKILRYLSSTVNASLSSGYVPSDFKMAHVTPLLNKPTSDPSDVMNYRPVSLLPFLSKTLERAVLKQLTSFLHQNNLLDPHQSGFHSRH</sequence>
<evidence type="ECO:0000313" key="1">
    <source>
        <dbReference type="EMBL" id="JAH90321.1"/>
    </source>
</evidence>
<protein>
    <recommendedName>
        <fullName evidence="2">Reverse transcriptase domain-containing protein</fullName>
    </recommendedName>
</protein>